<organism evidence="1 2">
    <name type="scientific">Streptomyces albogriseolus</name>
    <dbReference type="NCBI Taxonomy" id="1887"/>
    <lineage>
        <taxon>Bacteria</taxon>
        <taxon>Bacillati</taxon>
        <taxon>Actinomycetota</taxon>
        <taxon>Actinomycetes</taxon>
        <taxon>Kitasatosporales</taxon>
        <taxon>Streptomycetaceae</taxon>
        <taxon>Streptomyces</taxon>
        <taxon>Streptomyces albogriseolus group</taxon>
    </lineage>
</organism>
<reference evidence="1" key="1">
    <citation type="submission" date="2024-07" db="EMBL/GenBank/DDBJ databases">
        <title>Genome sequencing of plant associated microbes to promote plant fitness in Sorghum bicolor and Oryza sativa.</title>
        <authorList>
            <person name="Coleman-Derr D."/>
        </authorList>
    </citation>
    <scope>NUCLEOTIDE SEQUENCE</scope>
    <source>
        <strain evidence="1">SAI-173</strain>
    </source>
</reference>
<comment type="caution">
    <text evidence="1">The sequence shown here is derived from an EMBL/GenBank/DDBJ whole genome shotgun (WGS) entry which is preliminary data.</text>
</comment>
<evidence type="ECO:0000313" key="1">
    <source>
        <dbReference type="EMBL" id="MEY9809972.1"/>
    </source>
</evidence>
<accession>A0ACC6UEW2</accession>
<dbReference type="EMBL" id="JBGCBD010000001">
    <property type="protein sequence ID" value="MEY9809972.1"/>
    <property type="molecule type" value="Genomic_DNA"/>
</dbReference>
<dbReference type="Proteomes" id="UP001565447">
    <property type="component" value="Unassembled WGS sequence"/>
</dbReference>
<sequence length="48" mass="5001">MSAASSRLVQTVAGRAGLRPCEVLAQLAERIVVGEDGTVSVPPFTSSW</sequence>
<gene>
    <name evidence="1" type="ORF">RKD21_000229</name>
</gene>
<proteinExistence type="predicted"/>
<name>A0ACC6UEW2_STRAO</name>
<evidence type="ECO:0000313" key="2">
    <source>
        <dbReference type="Proteomes" id="UP001565447"/>
    </source>
</evidence>
<protein>
    <submittedName>
        <fullName evidence="1">Uncharacterized protein</fullName>
    </submittedName>
</protein>
<keyword evidence="2" id="KW-1185">Reference proteome</keyword>